<dbReference type="PANTHER" id="PTHR43601">
    <property type="entry name" value="THIOREDOXIN, MITOCHONDRIAL"/>
    <property type="match status" value="1"/>
</dbReference>
<evidence type="ECO:0000256" key="4">
    <source>
        <dbReference type="ARBA" id="ARBA00023157"/>
    </source>
</evidence>
<keyword evidence="8" id="KW-1185">Reference proteome</keyword>
<dbReference type="Gene3D" id="3.40.30.10">
    <property type="entry name" value="Glutaredoxin"/>
    <property type="match status" value="1"/>
</dbReference>
<keyword evidence="4" id="KW-1015">Disulfide bond</keyword>
<organism evidence="7 8">
    <name type="scientific">Plakobranchus ocellatus</name>
    <dbReference type="NCBI Taxonomy" id="259542"/>
    <lineage>
        <taxon>Eukaryota</taxon>
        <taxon>Metazoa</taxon>
        <taxon>Spiralia</taxon>
        <taxon>Lophotrochozoa</taxon>
        <taxon>Mollusca</taxon>
        <taxon>Gastropoda</taxon>
        <taxon>Heterobranchia</taxon>
        <taxon>Euthyneura</taxon>
        <taxon>Panpulmonata</taxon>
        <taxon>Sacoglossa</taxon>
        <taxon>Placobranchoidea</taxon>
        <taxon>Plakobranchidae</taxon>
        <taxon>Plakobranchus</taxon>
    </lineage>
</organism>
<evidence type="ECO:0000259" key="6">
    <source>
        <dbReference type="PROSITE" id="PS51352"/>
    </source>
</evidence>
<gene>
    <name evidence="7" type="ORF">PoB_003940000</name>
</gene>
<dbReference type="Pfam" id="PF00085">
    <property type="entry name" value="Thioredoxin"/>
    <property type="match status" value="1"/>
</dbReference>
<name>A0AAV4AX00_9GAST</name>
<dbReference type="FunFam" id="3.40.30.10:FF:000001">
    <property type="entry name" value="Thioredoxin"/>
    <property type="match status" value="1"/>
</dbReference>
<sequence length="180" mass="20261">MNLAKQLVQVTKMSRAAVRTSTTCRSYMTAIANLRSWRMAHMQLNTSFLQPCTSSQLFKCHQMSTAEQGSKFEVINVQDEDDFKKRVLESNRPVVVDFHATWCGPCRLLGPRLEKLVAEEEGKVIMAKVDIDDNSDLAMEYGVRSVPTVLGMKDGKVQGQFVGLIDDDQIQTFVDKLIVD</sequence>
<comment type="caution">
    <text evidence="7">The sequence shown here is derived from an EMBL/GenBank/DDBJ whole genome shotgun (WGS) entry which is preliminary data.</text>
</comment>
<dbReference type="InterPro" id="IPR036249">
    <property type="entry name" value="Thioredoxin-like_sf"/>
</dbReference>
<evidence type="ECO:0000256" key="5">
    <source>
        <dbReference type="ARBA" id="ARBA00023284"/>
    </source>
</evidence>
<evidence type="ECO:0000256" key="2">
    <source>
        <dbReference type="ARBA" id="ARBA00022448"/>
    </source>
</evidence>
<comment type="similarity">
    <text evidence="1">Belongs to the thioredoxin family.</text>
</comment>
<dbReference type="GO" id="GO:0045454">
    <property type="term" value="P:cell redox homeostasis"/>
    <property type="evidence" value="ECO:0007669"/>
    <property type="project" value="TreeGrafter"/>
</dbReference>
<protein>
    <submittedName>
        <fullName evidence="7">Thioredoxin</fullName>
    </submittedName>
</protein>
<evidence type="ECO:0000313" key="7">
    <source>
        <dbReference type="EMBL" id="GFO12895.1"/>
    </source>
</evidence>
<dbReference type="PRINTS" id="PR00421">
    <property type="entry name" value="THIOREDOXIN"/>
</dbReference>
<dbReference type="Proteomes" id="UP000735302">
    <property type="component" value="Unassembled WGS sequence"/>
</dbReference>
<keyword evidence="3" id="KW-0249">Electron transport</keyword>
<dbReference type="NCBIfam" id="TIGR01068">
    <property type="entry name" value="thioredoxin"/>
    <property type="match status" value="1"/>
</dbReference>
<dbReference type="InterPro" id="IPR017937">
    <property type="entry name" value="Thioredoxin_CS"/>
</dbReference>
<keyword evidence="2" id="KW-0813">Transport</keyword>
<dbReference type="CDD" id="cd02947">
    <property type="entry name" value="TRX_family"/>
    <property type="match status" value="1"/>
</dbReference>
<dbReference type="SUPFAM" id="SSF52833">
    <property type="entry name" value="Thioredoxin-like"/>
    <property type="match status" value="1"/>
</dbReference>
<dbReference type="GO" id="GO:0015035">
    <property type="term" value="F:protein-disulfide reductase activity"/>
    <property type="evidence" value="ECO:0007669"/>
    <property type="project" value="InterPro"/>
</dbReference>
<dbReference type="InterPro" id="IPR005746">
    <property type="entry name" value="Thioredoxin"/>
</dbReference>
<evidence type="ECO:0000256" key="3">
    <source>
        <dbReference type="ARBA" id="ARBA00022982"/>
    </source>
</evidence>
<keyword evidence="5" id="KW-0676">Redox-active center</keyword>
<feature type="domain" description="Thioredoxin" evidence="6">
    <location>
        <begin position="63"/>
        <end position="179"/>
    </location>
</feature>
<dbReference type="PROSITE" id="PS00194">
    <property type="entry name" value="THIOREDOXIN_1"/>
    <property type="match status" value="1"/>
</dbReference>
<reference evidence="7 8" key="1">
    <citation type="journal article" date="2021" name="Elife">
        <title>Chloroplast acquisition without the gene transfer in kleptoplastic sea slugs, Plakobranchus ocellatus.</title>
        <authorList>
            <person name="Maeda T."/>
            <person name="Takahashi S."/>
            <person name="Yoshida T."/>
            <person name="Shimamura S."/>
            <person name="Takaki Y."/>
            <person name="Nagai Y."/>
            <person name="Toyoda A."/>
            <person name="Suzuki Y."/>
            <person name="Arimoto A."/>
            <person name="Ishii H."/>
            <person name="Satoh N."/>
            <person name="Nishiyama T."/>
            <person name="Hasebe M."/>
            <person name="Maruyama T."/>
            <person name="Minagawa J."/>
            <person name="Obokata J."/>
            <person name="Shigenobu S."/>
        </authorList>
    </citation>
    <scope>NUCLEOTIDE SEQUENCE [LARGE SCALE GENOMIC DNA]</scope>
</reference>
<accession>A0AAV4AX00</accession>
<dbReference type="InterPro" id="IPR013766">
    <property type="entry name" value="Thioredoxin_domain"/>
</dbReference>
<dbReference type="EMBL" id="BLXT01004470">
    <property type="protein sequence ID" value="GFO12895.1"/>
    <property type="molecule type" value="Genomic_DNA"/>
</dbReference>
<evidence type="ECO:0000313" key="8">
    <source>
        <dbReference type="Proteomes" id="UP000735302"/>
    </source>
</evidence>
<proteinExistence type="inferred from homology"/>
<dbReference type="PROSITE" id="PS51352">
    <property type="entry name" value="THIOREDOXIN_2"/>
    <property type="match status" value="1"/>
</dbReference>
<dbReference type="PANTHER" id="PTHR43601:SF3">
    <property type="entry name" value="THIOREDOXIN, MITOCHONDRIAL"/>
    <property type="match status" value="1"/>
</dbReference>
<dbReference type="AlphaFoldDB" id="A0AAV4AX00"/>
<dbReference type="GO" id="GO:0005739">
    <property type="term" value="C:mitochondrion"/>
    <property type="evidence" value="ECO:0007669"/>
    <property type="project" value="TreeGrafter"/>
</dbReference>
<evidence type="ECO:0000256" key="1">
    <source>
        <dbReference type="ARBA" id="ARBA00008987"/>
    </source>
</evidence>